<dbReference type="SUPFAM" id="SSF52540">
    <property type="entry name" value="P-loop containing nucleoside triphosphate hydrolases"/>
    <property type="match status" value="1"/>
</dbReference>
<dbReference type="Gene3D" id="1.20.5.4130">
    <property type="match status" value="1"/>
</dbReference>
<evidence type="ECO:0000256" key="4">
    <source>
        <dbReference type="ARBA" id="ARBA00022741"/>
    </source>
</evidence>
<dbReference type="GeneID" id="109704542"/>
<dbReference type="InterPro" id="IPR056789">
    <property type="entry name" value="LRR_R13L1-DRL21"/>
</dbReference>
<accession>A0A6P5EC48</accession>
<reference evidence="11" key="1">
    <citation type="journal article" date="2015" name="Nat. Genet.">
        <title>The pineapple genome and the evolution of CAM photosynthesis.</title>
        <authorList>
            <person name="Ming R."/>
            <person name="VanBuren R."/>
            <person name="Wai C.M."/>
            <person name="Tang H."/>
            <person name="Schatz M.C."/>
            <person name="Bowers J.E."/>
            <person name="Lyons E."/>
            <person name="Wang M.L."/>
            <person name="Chen J."/>
            <person name="Biggers E."/>
            <person name="Zhang J."/>
            <person name="Huang L."/>
            <person name="Zhang L."/>
            <person name="Miao W."/>
            <person name="Zhang J."/>
            <person name="Ye Z."/>
            <person name="Miao C."/>
            <person name="Lin Z."/>
            <person name="Wang H."/>
            <person name="Zhou H."/>
            <person name="Yim W.C."/>
            <person name="Priest H.D."/>
            <person name="Zheng C."/>
            <person name="Woodhouse M."/>
            <person name="Edger P.P."/>
            <person name="Guyot R."/>
            <person name="Guo H.B."/>
            <person name="Guo H."/>
            <person name="Zheng G."/>
            <person name="Singh R."/>
            <person name="Sharma A."/>
            <person name="Min X."/>
            <person name="Zheng Y."/>
            <person name="Lee H."/>
            <person name="Gurtowski J."/>
            <person name="Sedlazeck F.J."/>
            <person name="Harkess A."/>
            <person name="McKain M.R."/>
            <person name="Liao Z."/>
            <person name="Fang J."/>
            <person name="Liu J."/>
            <person name="Zhang X."/>
            <person name="Zhang Q."/>
            <person name="Hu W."/>
            <person name="Qin Y."/>
            <person name="Wang K."/>
            <person name="Chen L.Y."/>
            <person name="Shirley N."/>
            <person name="Lin Y.R."/>
            <person name="Liu L.Y."/>
            <person name="Hernandez A.G."/>
            <person name="Wright C.L."/>
            <person name="Bulone V."/>
            <person name="Tuskan G.A."/>
            <person name="Heath K."/>
            <person name="Zee F."/>
            <person name="Moore P.H."/>
            <person name="Sunkar R."/>
            <person name="Leebens-Mack J.H."/>
            <person name="Mockler T."/>
            <person name="Bennetzen J.L."/>
            <person name="Freeling M."/>
            <person name="Sankoff D."/>
            <person name="Paterson A.H."/>
            <person name="Zhu X."/>
            <person name="Yang X."/>
            <person name="Smith J.A."/>
            <person name="Cushman J.C."/>
            <person name="Paull R.E."/>
            <person name="Yu Q."/>
        </authorList>
    </citation>
    <scope>NUCLEOTIDE SEQUENCE [LARGE SCALE GENOMIC DNA]</scope>
    <source>
        <strain evidence="11">cv. F153</strain>
    </source>
</reference>
<keyword evidence="3" id="KW-0677">Repeat</keyword>
<proteinExistence type="inferred from homology"/>
<feature type="domain" description="Disease resistance protein winged helix" evidence="9">
    <location>
        <begin position="448"/>
        <end position="515"/>
    </location>
</feature>
<dbReference type="RefSeq" id="XP_020080878.1">
    <property type="nucleotide sequence ID" value="XM_020225289.1"/>
</dbReference>
<evidence type="ECO:0000256" key="2">
    <source>
        <dbReference type="ARBA" id="ARBA00022614"/>
    </source>
</evidence>
<dbReference type="Gene3D" id="3.40.50.300">
    <property type="entry name" value="P-loop containing nucleotide triphosphate hydrolases"/>
    <property type="match status" value="1"/>
</dbReference>
<dbReference type="InterPro" id="IPR036388">
    <property type="entry name" value="WH-like_DNA-bd_sf"/>
</dbReference>
<evidence type="ECO:0000256" key="3">
    <source>
        <dbReference type="ARBA" id="ARBA00022737"/>
    </source>
</evidence>
<dbReference type="InterPro" id="IPR001611">
    <property type="entry name" value="Leu-rich_rpt"/>
</dbReference>
<dbReference type="AlphaFoldDB" id="A0A6P5EC48"/>
<comment type="similarity">
    <text evidence="1">Belongs to the disease resistance NB-LRR family.</text>
</comment>
<evidence type="ECO:0000256" key="6">
    <source>
        <dbReference type="ARBA" id="ARBA00022840"/>
    </source>
</evidence>
<keyword evidence="4" id="KW-0547">Nucleotide-binding</keyword>
<dbReference type="Pfam" id="PF00931">
    <property type="entry name" value="NB-ARC"/>
    <property type="match status" value="1"/>
</dbReference>
<dbReference type="GO" id="GO:0043531">
    <property type="term" value="F:ADP binding"/>
    <property type="evidence" value="ECO:0007669"/>
    <property type="project" value="InterPro"/>
</dbReference>
<evidence type="ECO:0000256" key="1">
    <source>
        <dbReference type="ARBA" id="ARBA00008894"/>
    </source>
</evidence>
<keyword evidence="11" id="KW-1185">Reference proteome</keyword>
<dbReference type="RefSeq" id="XP_020080877.1">
    <property type="nucleotide sequence ID" value="XM_020225288.1"/>
</dbReference>
<evidence type="ECO:0000259" key="8">
    <source>
        <dbReference type="Pfam" id="PF18052"/>
    </source>
</evidence>
<feature type="domain" description="NB-ARC" evidence="7">
    <location>
        <begin position="206"/>
        <end position="359"/>
    </location>
</feature>
<dbReference type="RefSeq" id="XP_020080876.1">
    <property type="nucleotide sequence ID" value="XM_020225287.1"/>
</dbReference>
<dbReference type="GO" id="GO:0051707">
    <property type="term" value="P:response to other organism"/>
    <property type="evidence" value="ECO:0007669"/>
    <property type="project" value="UniProtKB-ARBA"/>
</dbReference>
<dbReference type="Pfam" id="PF23559">
    <property type="entry name" value="WHD_DRP"/>
    <property type="match status" value="1"/>
</dbReference>
<name>A0A6P5EC48_ANACO</name>
<dbReference type="InterPro" id="IPR002182">
    <property type="entry name" value="NB-ARC"/>
</dbReference>
<keyword evidence="5" id="KW-0611">Plant defense</keyword>
<dbReference type="Pfam" id="PF18052">
    <property type="entry name" value="Rx_N"/>
    <property type="match status" value="1"/>
</dbReference>
<dbReference type="GO" id="GO:0006952">
    <property type="term" value="P:defense response"/>
    <property type="evidence" value="ECO:0007669"/>
    <property type="project" value="UniProtKB-KW"/>
</dbReference>
<dbReference type="SUPFAM" id="SSF52058">
    <property type="entry name" value="L domain-like"/>
    <property type="match status" value="2"/>
</dbReference>
<feature type="domain" description="R13L1/DRL21-like LRR repeat region" evidence="10">
    <location>
        <begin position="695"/>
        <end position="814"/>
    </location>
</feature>
<sequence>MSTGLTIGGWFAQAFIQTLADKASSYFLQHSWQSYDLAHDLRQLSSSLKKARAVLCRAERKGTANMHDDLATLAAELRGAVYDAEDLLGDLDYETLSRKIEGGEAVDSPTSSPSSLADIFSLGNGDIEFILREVGDRLGQAAKKLEDFLNSEHDQMLPVERERETSSFLTVPKVFGREDKKKAIIELLLPGSGGASVTPRDPAEASFSVLPIIGAVGVGKTTLAQYVYNDPRVSEHFNLKMWVCVSHSFDVKRLTKQMIESATGKMQDDLSLDSLQVILQRKVMTSRRFLLVLDDVRREDDSEEWQKLCAPLRQGHQGSMILVTARSRRVADVMGTMEPIHLQSLSDDDCWKFLKSRAFGPEAVPSDLEAVGTSMAAKLKGSPSAVISLAGQLSRLSRLNGRTSVGDWRRIMNTEMWESQQDGIMEPFLSSYQYLPGHLKQCFSFCSIFPKQYPFNQRELVGVWMAQGFIAPQENTQMEDVGTRYLHDLIDKFFFEYTQRDHRQYIIPDLMHELAHLISRKECFMLQDKRHHGMPSTIRHLSVCAENMELNKLNIGRNSKLRSLLIFKNIMPNLNLAINHWFDQFKYIRLLNLRYCKIDELPKSIGNLKHLRYLDISSTRIKKLPEMLCVLYNLQVLNIWGCSLESFPEGFTKLINLRYLDVGVNLISKITKIGRLTSLQELQQFQVLKKDGHRIGELKDLSQLRKRLHIKNLENIESEGDACQAKLDNKEYMDELFLEWSPNGSNFAFDTKVLEDLRPHQNLKQLEIKHYGGDRSPSWLDRNLLPYISKLHIENCPNLKDIPCLPPVLTELRLVDLGLDTLPCLWDEGSSGVGSSSHGNGSIKSSSLSKLHVERFPRLTSLERWLLPLYLPVIKSIQIIDCEELLSVRPERFESFVHLEDLNISNCPKLTSKEKLGLPLSIKRFMLDACGDLDKSLPTCLESLTSLTVVKLCRCQHIVYLPQRILGELTSLESLYILDCPEILSLGGLEALTSLKNLTILKCRVIQICELVMSNDAVNRERMMLQELEIDETTSYKLSFLCNLQLSSFALVISESAESELFVGEEADWLRILRSVEKLWFKKCTNLQSLPIWLSSLTSLKKLWITDCPNINSPLDNALRTSLGDGLYVNSCGPILMG</sequence>
<dbReference type="OrthoDB" id="1425900at2759"/>
<dbReference type="PANTHER" id="PTHR36766">
    <property type="entry name" value="PLANT BROAD-SPECTRUM MILDEW RESISTANCE PROTEIN RPW8"/>
    <property type="match status" value="1"/>
</dbReference>
<dbReference type="Gene3D" id="3.80.10.10">
    <property type="entry name" value="Ribonuclease Inhibitor"/>
    <property type="match status" value="3"/>
</dbReference>
<evidence type="ECO:0000259" key="10">
    <source>
        <dbReference type="Pfam" id="PF25019"/>
    </source>
</evidence>
<keyword evidence="6" id="KW-0067">ATP-binding</keyword>
<evidence type="ECO:0000313" key="13">
    <source>
        <dbReference type="RefSeq" id="XP_020080877.1"/>
    </source>
</evidence>
<evidence type="ECO:0000259" key="7">
    <source>
        <dbReference type="Pfam" id="PF00931"/>
    </source>
</evidence>
<dbReference type="Proteomes" id="UP000515123">
    <property type="component" value="Unplaced"/>
</dbReference>
<dbReference type="InterPro" id="IPR058922">
    <property type="entry name" value="WHD_DRP"/>
</dbReference>
<dbReference type="Gene3D" id="1.10.10.10">
    <property type="entry name" value="Winged helix-like DNA-binding domain superfamily/Winged helix DNA-binding domain"/>
    <property type="match status" value="1"/>
</dbReference>
<gene>
    <name evidence="12 13 14" type="primary">LOC109704542</name>
</gene>
<dbReference type="PRINTS" id="PR00364">
    <property type="entry name" value="DISEASERSIST"/>
</dbReference>
<keyword evidence="2" id="KW-0433">Leucine-rich repeat</keyword>
<evidence type="ECO:0000313" key="11">
    <source>
        <dbReference type="Proteomes" id="UP000515123"/>
    </source>
</evidence>
<feature type="domain" description="Disease resistance N-terminal" evidence="8">
    <location>
        <begin position="15"/>
        <end position="104"/>
    </location>
</feature>
<evidence type="ECO:0000313" key="12">
    <source>
        <dbReference type="RefSeq" id="XP_020080876.1"/>
    </source>
</evidence>
<dbReference type="Pfam" id="PF25019">
    <property type="entry name" value="LRR_R13L1-DRL21"/>
    <property type="match status" value="1"/>
</dbReference>
<dbReference type="GO" id="GO:0005524">
    <property type="term" value="F:ATP binding"/>
    <property type="evidence" value="ECO:0007669"/>
    <property type="project" value="UniProtKB-KW"/>
</dbReference>
<dbReference type="InterPro" id="IPR041118">
    <property type="entry name" value="Rx_N"/>
</dbReference>
<dbReference type="PANTHER" id="PTHR36766:SF40">
    <property type="entry name" value="DISEASE RESISTANCE PROTEIN RGA3"/>
    <property type="match status" value="1"/>
</dbReference>
<dbReference type="InterPro" id="IPR027417">
    <property type="entry name" value="P-loop_NTPase"/>
</dbReference>
<dbReference type="InterPro" id="IPR032675">
    <property type="entry name" value="LRR_dom_sf"/>
</dbReference>
<organism evidence="12">
    <name type="scientific">Ananas comosus</name>
    <name type="common">Pineapple</name>
    <name type="synonym">Ananas ananas</name>
    <dbReference type="NCBI Taxonomy" id="4615"/>
    <lineage>
        <taxon>Eukaryota</taxon>
        <taxon>Viridiplantae</taxon>
        <taxon>Streptophyta</taxon>
        <taxon>Embryophyta</taxon>
        <taxon>Tracheophyta</taxon>
        <taxon>Spermatophyta</taxon>
        <taxon>Magnoliopsida</taxon>
        <taxon>Liliopsida</taxon>
        <taxon>Poales</taxon>
        <taxon>Bromeliaceae</taxon>
        <taxon>Bromelioideae</taxon>
        <taxon>Ananas</taxon>
    </lineage>
</organism>
<evidence type="ECO:0000256" key="5">
    <source>
        <dbReference type="ARBA" id="ARBA00022821"/>
    </source>
</evidence>
<protein>
    <submittedName>
        <fullName evidence="12 13">Disease resistance protein RGA1</fullName>
    </submittedName>
</protein>
<evidence type="ECO:0000259" key="9">
    <source>
        <dbReference type="Pfam" id="PF23559"/>
    </source>
</evidence>
<reference evidence="12 13" key="2">
    <citation type="submission" date="2025-04" db="UniProtKB">
        <authorList>
            <consortium name="RefSeq"/>
        </authorList>
    </citation>
    <scope>IDENTIFICATION</scope>
    <source>
        <tissue evidence="12 13">Leaf</tissue>
    </source>
</reference>
<dbReference type="PROSITE" id="PS51450">
    <property type="entry name" value="LRR"/>
    <property type="match status" value="1"/>
</dbReference>
<evidence type="ECO:0000313" key="14">
    <source>
        <dbReference type="RefSeq" id="XP_020080878.1"/>
    </source>
</evidence>